<evidence type="ECO:0000256" key="9">
    <source>
        <dbReference type="PROSITE-ProRule" id="PRU00703"/>
    </source>
</evidence>
<dbReference type="SUPFAM" id="SSF54631">
    <property type="entry name" value="CBS-domain pair"/>
    <property type="match status" value="1"/>
</dbReference>
<feature type="transmembrane region" description="Helical" evidence="11">
    <location>
        <begin position="106"/>
        <end position="129"/>
    </location>
</feature>
<dbReference type="GO" id="GO:0050660">
    <property type="term" value="F:flavin adenine dinucleotide binding"/>
    <property type="evidence" value="ECO:0007669"/>
    <property type="project" value="InterPro"/>
</dbReference>
<dbReference type="AlphaFoldDB" id="A0A4Q2TZE7"/>
<evidence type="ECO:0000256" key="1">
    <source>
        <dbReference type="ARBA" id="ARBA00004651"/>
    </source>
</evidence>
<reference evidence="14 15" key="2">
    <citation type="submission" date="2019-02" db="EMBL/GenBank/DDBJ databases">
        <title>'Lichenibacterium ramalinii' gen. nov. sp. nov., 'Lichenibacterium minor' gen. nov. sp. nov.</title>
        <authorList>
            <person name="Pankratov T."/>
        </authorList>
    </citation>
    <scope>NUCLEOTIDE SEQUENCE [LARGE SCALE GENOMIC DNA]</scope>
    <source>
        <strain evidence="14 15">RmlP026</strain>
    </source>
</reference>
<evidence type="ECO:0000256" key="2">
    <source>
        <dbReference type="ARBA" id="ARBA00006446"/>
    </source>
</evidence>
<dbReference type="EMBL" id="QYBB01000052">
    <property type="protein sequence ID" value="RYC29452.1"/>
    <property type="molecule type" value="Genomic_DNA"/>
</dbReference>
<dbReference type="RefSeq" id="WP_129229479.1">
    <property type="nucleotide sequence ID" value="NZ_QYBB01000052.1"/>
</dbReference>
<dbReference type="Gene3D" id="3.10.580.10">
    <property type="entry name" value="CBS-domain"/>
    <property type="match status" value="1"/>
</dbReference>
<feature type="transmembrane region" description="Helical" evidence="11">
    <location>
        <begin position="12"/>
        <end position="33"/>
    </location>
</feature>
<dbReference type="PROSITE" id="PS51846">
    <property type="entry name" value="CNNM"/>
    <property type="match status" value="1"/>
</dbReference>
<evidence type="ECO:0000256" key="10">
    <source>
        <dbReference type="PROSITE-ProRule" id="PRU01193"/>
    </source>
</evidence>
<evidence type="ECO:0000313" key="15">
    <source>
        <dbReference type="Proteomes" id="UP000290759"/>
    </source>
</evidence>
<sequence>MEEIVLVVVGKVLAVLGLIAANGFFVASEFALVGVRRTRIDELVALSDGTAKLLQRAVVGLDDSLAATQLGVTVSSLALGWVGEPALADLLEPALGMLGRAALGSAHALATAGAFAVITVFHIVLGELVPKNIALQKPEPTALWIVRPLGLFLTLFRPGIALLNGLGGVVMRLLGLEHSSEGNRLHSTEELKLLVAASRSAGLVDQAQQDVVERAFAMGNRRVRSIMTPRHDVDWVDADGTTDAILRGVRHGRHEQIVMTKGTLDDVVGILRKQDLLDMHLDGKLPTEDSEDGRAALLRAVRAPLVVHDGASITQVLDMFKQRLVQMGLVYDEYGSLRGVVTQADLLEALAGEIVDTDDDMSVVVREDGSYVADGARPFQDVFAQVGIAPPPSEASEYRTLAGFVLSKLGRIPVSGDSVECEVGGSEWCFAVTRMEGRRIDEVSMRRTAD</sequence>
<dbReference type="InterPro" id="IPR005170">
    <property type="entry name" value="Transptr-assoc_dom"/>
</dbReference>
<name>A0A4Q2TZE7_9HYPH</name>
<evidence type="ECO:0000259" key="12">
    <source>
        <dbReference type="PROSITE" id="PS51371"/>
    </source>
</evidence>
<feature type="domain" description="CBS" evidence="12">
    <location>
        <begin position="300"/>
        <end position="357"/>
    </location>
</feature>
<comment type="similarity">
    <text evidence="2">Belongs to the UPF0053 family. Hemolysin C subfamily.</text>
</comment>
<dbReference type="Proteomes" id="UP000290759">
    <property type="component" value="Unassembled WGS sequence"/>
</dbReference>
<keyword evidence="3" id="KW-1003">Cell membrane</keyword>
<evidence type="ECO:0000256" key="6">
    <source>
        <dbReference type="ARBA" id="ARBA00022989"/>
    </source>
</evidence>
<dbReference type="Pfam" id="PF03471">
    <property type="entry name" value="CorC_HlyC"/>
    <property type="match status" value="1"/>
</dbReference>
<feature type="domain" description="CNNM transmembrane" evidence="13">
    <location>
        <begin position="4"/>
        <end position="208"/>
    </location>
</feature>
<accession>A0A4Q2TZE7</accession>
<evidence type="ECO:0000256" key="5">
    <source>
        <dbReference type="ARBA" id="ARBA00022737"/>
    </source>
</evidence>
<dbReference type="InterPro" id="IPR016169">
    <property type="entry name" value="FAD-bd_PCMH_sub2"/>
</dbReference>
<dbReference type="Pfam" id="PF00571">
    <property type="entry name" value="CBS"/>
    <property type="match status" value="1"/>
</dbReference>
<dbReference type="SMART" id="SM01091">
    <property type="entry name" value="CorC_HlyC"/>
    <property type="match status" value="1"/>
</dbReference>
<evidence type="ECO:0000259" key="13">
    <source>
        <dbReference type="PROSITE" id="PS51846"/>
    </source>
</evidence>
<dbReference type="InterPro" id="IPR051676">
    <property type="entry name" value="UPF0053_domain"/>
</dbReference>
<comment type="subcellular location">
    <subcellularLocation>
        <location evidence="1">Cell membrane</location>
        <topology evidence="1">Multi-pass membrane protein</topology>
    </subcellularLocation>
</comment>
<keyword evidence="4 10" id="KW-0812">Transmembrane</keyword>
<reference evidence="14 15" key="1">
    <citation type="submission" date="2018-12" db="EMBL/GenBank/DDBJ databases">
        <authorList>
            <person name="Grouzdev D.S."/>
            <person name="Krutkina M.S."/>
        </authorList>
    </citation>
    <scope>NUCLEOTIDE SEQUENCE [LARGE SCALE GENOMIC DNA]</scope>
    <source>
        <strain evidence="14 15">RmlP026</strain>
    </source>
</reference>
<dbReference type="SUPFAM" id="SSF56176">
    <property type="entry name" value="FAD-binding/transporter-associated domain-like"/>
    <property type="match status" value="1"/>
</dbReference>
<keyword evidence="8 10" id="KW-0472">Membrane</keyword>
<dbReference type="GO" id="GO:0005886">
    <property type="term" value="C:plasma membrane"/>
    <property type="evidence" value="ECO:0007669"/>
    <property type="project" value="UniProtKB-SubCell"/>
</dbReference>
<keyword evidence="5" id="KW-0677">Repeat</keyword>
<evidence type="ECO:0000256" key="7">
    <source>
        <dbReference type="ARBA" id="ARBA00023122"/>
    </source>
</evidence>
<proteinExistence type="inferred from homology"/>
<evidence type="ECO:0000256" key="4">
    <source>
        <dbReference type="ARBA" id="ARBA00022692"/>
    </source>
</evidence>
<dbReference type="Gene3D" id="3.30.465.10">
    <property type="match status" value="1"/>
</dbReference>
<dbReference type="InterPro" id="IPR046342">
    <property type="entry name" value="CBS_dom_sf"/>
</dbReference>
<dbReference type="InterPro" id="IPR000644">
    <property type="entry name" value="CBS_dom"/>
</dbReference>
<keyword evidence="7 9" id="KW-0129">CBS domain</keyword>
<organism evidence="14 15">
    <name type="scientific">Lichenibacterium minor</name>
    <dbReference type="NCBI Taxonomy" id="2316528"/>
    <lineage>
        <taxon>Bacteria</taxon>
        <taxon>Pseudomonadati</taxon>
        <taxon>Pseudomonadota</taxon>
        <taxon>Alphaproteobacteria</taxon>
        <taxon>Hyphomicrobiales</taxon>
        <taxon>Lichenihabitantaceae</taxon>
        <taxon>Lichenibacterium</taxon>
    </lineage>
</organism>
<dbReference type="OrthoDB" id="9805314at2"/>
<gene>
    <name evidence="14" type="ORF">D3273_23935</name>
</gene>
<keyword evidence="15" id="KW-1185">Reference proteome</keyword>
<dbReference type="CDD" id="cd04590">
    <property type="entry name" value="CBS_pair_CorC_HlyC_assoc"/>
    <property type="match status" value="1"/>
</dbReference>
<evidence type="ECO:0000256" key="8">
    <source>
        <dbReference type="ARBA" id="ARBA00023136"/>
    </source>
</evidence>
<evidence type="ECO:0000256" key="11">
    <source>
        <dbReference type="SAM" id="Phobius"/>
    </source>
</evidence>
<evidence type="ECO:0000256" key="3">
    <source>
        <dbReference type="ARBA" id="ARBA00022475"/>
    </source>
</evidence>
<dbReference type="PANTHER" id="PTHR43099">
    <property type="entry name" value="UPF0053 PROTEIN YRKA"/>
    <property type="match status" value="1"/>
</dbReference>
<keyword evidence="6 10" id="KW-1133">Transmembrane helix</keyword>
<protein>
    <submittedName>
        <fullName evidence="14">HlyC/CorC family transporter</fullName>
    </submittedName>
</protein>
<comment type="caution">
    <text evidence="14">The sequence shown here is derived from an EMBL/GenBank/DDBJ whole genome shotgun (WGS) entry which is preliminary data.</text>
</comment>
<dbReference type="PROSITE" id="PS51371">
    <property type="entry name" value="CBS"/>
    <property type="match status" value="1"/>
</dbReference>
<dbReference type="InterPro" id="IPR036318">
    <property type="entry name" value="FAD-bd_PCMH-like_sf"/>
</dbReference>
<dbReference type="Pfam" id="PF01595">
    <property type="entry name" value="CNNM"/>
    <property type="match status" value="1"/>
</dbReference>
<dbReference type="InterPro" id="IPR002550">
    <property type="entry name" value="CNNM"/>
</dbReference>
<evidence type="ECO:0000313" key="14">
    <source>
        <dbReference type="EMBL" id="RYC29452.1"/>
    </source>
</evidence>
<dbReference type="InterPro" id="IPR044751">
    <property type="entry name" value="Ion_transp-like_CBS"/>
</dbReference>
<dbReference type="PANTHER" id="PTHR43099:SF5">
    <property type="entry name" value="HLYC_CORC FAMILY TRANSPORTER"/>
    <property type="match status" value="1"/>
</dbReference>